<dbReference type="Gene3D" id="2.70.98.10">
    <property type="match status" value="1"/>
</dbReference>
<dbReference type="InterPro" id="IPR050883">
    <property type="entry name" value="PNGase"/>
</dbReference>
<comment type="cofactor">
    <cofactor evidence="1">
        <name>Ca(2+)</name>
        <dbReference type="ChEBI" id="CHEBI:29108"/>
    </cofactor>
</comment>
<dbReference type="InterPro" id="IPR029411">
    <property type="entry name" value="RG-lyase_III"/>
</dbReference>
<organism evidence="8 9">
    <name type="scientific">Hymenobacter volaticus</name>
    <dbReference type="NCBI Taxonomy" id="2932254"/>
    <lineage>
        <taxon>Bacteria</taxon>
        <taxon>Pseudomonadati</taxon>
        <taxon>Bacteroidota</taxon>
        <taxon>Cytophagia</taxon>
        <taxon>Cytophagales</taxon>
        <taxon>Hymenobacteraceae</taxon>
        <taxon>Hymenobacter</taxon>
    </lineage>
</organism>
<dbReference type="NCBIfam" id="TIGR01180">
    <property type="entry name" value="aman2_put"/>
    <property type="match status" value="1"/>
</dbReference>
<reference evidence="8" key="1">
    <citation type="submission" date="2022-04" db="EMBL/GenBank/DDBJ databases">
        <title>Hymenobacter sp. isolated from the air.</title>
        <authorList>
            <person name="Won M."/>
            <person name="Lee C.-M."/>
            <person name="Woen H.-Y."/>
            <person name="Kwon S.-W."/>
        </authorList>
    </citation>
    <scope>NUCLEOTIDE SEQUENCE</scope>
    <source>
        <strain evidence="8">5420S-77</strain>
        <plasmid evidence="8">unnamed2</plasmid>
    </source>
</reference>
<geneLocation type="plasmid" evidence="8 9">
    <name>unnamed2</name>
</geneLocation>
<feature type="domain" description="Glycosyl hydrolase family 92 N-terminal" evidence="7">
    <location>
        <begin position="331"/>
        <end position="571"/>
    </location>
</feature>
<evidence type="ECO:0000259" key="7">
    <source>
        <dbReference type="Pfam" id="PF17678"/>
    </source>
</evidence>
<dbReference type="PANTHER" id="PTHR12143">
    <property type="entry name" value="PEPTIDE N-GLYCANASE PNGASE -RELATED"/>
    <property type="match status" value="1"/>
</dbReference>
<keyword evidence="3" id="KW-0106">Calcium</keyword>
<dbReference type="EC" id="3.2.1.-" evidence="8"/>
<keyword evidence="8" id="KW-0378">Hydrolase</keyword>
<keyword evidence="4" id="KW-0732">Signal</keyword>
<keyword evidence="9" id="KW-1185">Reference proteome</keyword>
<dbReference type="EMBL" id="CP095063">
    <property type="protein sequence ID" value="UOQ68811.1"/>
    <property type="molecule type" value="Genomic_DNA"/>
</dbReference>
<dbReference type="RefSeq" id="WP_245126376.1">
    <property type="nucleotide sequence ID" value="NZ_CP095063.1"/>
</dbReference>
<dbReference type="PANTHER" id="PTHR12143:SF39">
    <property type="entry name" value="SECRETED PROTEIN"/>
    <property type="match status" value="1"/>
</dbReference>
<feature type="chain" id="PRO_5046407259" evidence="4">
    <location>
        <begin position="27"/>
        <end position="1068"/>
    </location>
</feature>
<feature type="domain" description="Glycosyl hydrolase family 92" evidence="5">
    <location>
        <begin position="577"/>
        <end position="1056"/>
    </location>
</feature>
<dbReference type="Pfam" id="PF07971">
    <property type="entry name" value="Glyco_hydro_92"/>
    <property type="match status" value="1"/>
</dbReference>
<keyword evidence="8" id="KW-0614">Plasmid</keyword>
<evidence type="ECO:0000256" key="2">
    <source>
        <dbReference type="ARBA" id="ARBA00011245"/>
    </source>
</evidence>
<dbReference type="Gene3D" id="1.20.1050.60">
    <property type="entry name" value="alpha-1,2-mannosidase"/>
    <property type="match status" value="1"/>
</dbReference>
<dbReference type="Proteomes" id="UP000830401">
    <property type="component" value="Plasmid unnamed2"/>
</dbReference>
<keyword evidence="8" id="KW-0326">Glycosidase</keyword>
<evidence type="ECO:0000313" key="8">
    <source>
        <dbReference type="EMBL" id="UOQ68811.1"/>
    </source>
</evidence>
<evidence type="ECO:0000256" key="1">
    <source>
        <dbReference type="ARBA" id="ARBA00001913"/>
    </source>
</evidence>
<dbReference type="GO" id="GO:0016798">
    <property type="term" value="F:hydrolase activity, acting on glycosyl bonds"/>
    <property type="evidence" value="ECO:0007669"/>
    <property type="project" value="UniProtKB-KW"/>
</dbReference>
<dbReference type="Pfam" id="PF14683">
    <property type="entry name" value="CBM-like"/>
    <property type="match status" value="1"/>
</dbReference>
<dbReference type="InterPro" id="IPR012939">
    <property type="entry name" value="Glyco_hydro_92"/>
</dbReference>
<dbReference type="InterPro" id="IPR041371">
    <property type="entry name" value="GH92_N"/>
</dbReference>
<evidence type="ECO:0000256" key="4">
    <source>
        <dbReference type="SAM" id="SignalP"/>
    </source>
</evidence>
<accession>A0ABY4GD26</accession>
<evidence type="ECO:0000259" key="5">
    <source>
        <dbReference type="Pfam" id="PF07971"/>
    </source>
</evidence>
<dbReference type="Pfam" id="PF17678">
    <property type="entry name" value="Glyco_hydro_92N"/>
    <property type="match status" value="1"/>
</dbReference>
<sequence length="1068" mass="120704">MDTTRMANTLFWLVSLFLDAVAPAQAQKMGKVIWQVGKADQTGAEFALAPNGFRKFVGQDFGYEDKFFFVGASKEQQDFPYVLPGPVDTWGGTWSTAGWRTNQVNLAFTLKEVPAAGSYKLVVRLADYAKTFLPLLKVSLNSQENLIQLTAVGFDVRRQRQPTMTEKLVDTAAISGRLVAATPKTIEIPIQPGVLQKGGNCVTISVTEGSWILFDQVNLLGPAGVRVQAPQQLFVRSVTPASYELAANGQRQQPLLVSVEHIKGTPTLRVQLDNQTIFRETVEQGAYEFEALMPAVTTSKQSRYTIRENGKIIQEGIVNRAPQRVQTLADYVDTRMGTAHSRWMIAPGPWMPFSMVKMSPDNQNSGWQAGYQPTYESVGTFSHVHEWTMAGLGIFATNGKLQTTIGDERHLSAGYRSRVNKKTEQAPIGYYKVELADYGIKAEVTATTRCGFERFTFPTDRDSARVLLDFHIPAEYDYQLKEVKVTKVSAYRIEGAIHQFSPGVWSNDASQDYTLHFVLEFDQPIKRLGGWLDDRRQYGDTFAAKDVKEAGLFAEFDAAQHPVVQVRSGLSLVSIANAQQNLQMEVIKPFGWRFEAVRQHQLDTWNELFNRVRITTTNRLEKKRFYNALYRSICSRNTWSDTNGEWRGTDGQVHQLPHQDDVALGCDAFWNTFWNLNQVWNLVTPEWSSRWVRSQLALYDAYGWLAKGPAGMNYVPVMVAEHEIPQMVAAYHMGIRDFDANKVLAAAIKMQTTPAQKVFTGFAGNRDLVAYERYHYVPADKGRFSNSLEYSFDDWTVGQLAKSLNKPDVYQKFNARGYWWQNTIDSTGFSHLRLSDGKWTTGFDPFRSGANEEYVEGNAWQLTFFVPQDVRALIDKVGRKAFVERLEWGFQESEPWRYNGLNDQYWNYPVVQGNQQSMHFAFLFNWAGKPWSTQKWSRSIIDRYYGFGESNAYLGDEDQGQMSAWLVMAAMGLFQTDGGSNATPGYEIGSPLYPKVEIELGHRFGRGKKFTIEAKGVSRRNLYVQAATLNGKPLTSFQFPATELLQGGSLVLTMGPRPNELWGIVPNK</sequence>
<dbReference type="InterPro" id="IPR008979">
    <property type="entry name" value="Galactose-bd-like_sf"/>
</dbReference>
<dbReference type="InterPro" id="IPR008928">
    <property type="entry name" value="6-hairpin_glycosidase_sf"/>
</dbReference>
<proteinExistence type="predicted"/>
<dbReference type="SUPFAM" id="SSF48208">
    <property type="entry name" value="Six-hairpin glycosidases"/>
    <property type="match status" value="1"/>
</dbReference>
<evidence type="ECO:0000256" key="3">
    <source>
        <dbReference type="ARBA" id="ARBA00022837"/>
    </source>
</evidence>
<feature type="domain" description="Rhamnogalacturonan lyase" evidence="6">
    <location>
        <begin position="33"/>
        <end position="219"/>
    </location>
</feature>
<dbReference type="InterPro" id="IPR014718">
    <property type="entry name" value="GH-type_carb-bd"/>
</dbReference>
<dbReference type="SUPFAM" id="SSF49785">
    <property type="entry name" value="Galactose-binding domain-like"/>
    <property type="match status" value="1"/>
</dbReference>
<dbReference type="InterPro" id="IPR005887">
    <property type="entry name" value="GH92_a_mannosidase_put"/>
</dbReference>
<dbReference type="Gene3D" id="3.30.2080.10">
    <property type="entry name" value="GH92 mannosidase domain"/>
    <property type="match status" value="1"/>
</dbReference>
<name>A0ABY4GD26_9BACT</name>
<evidence type="ECO:0000313" key="9">
    <source>
        <dbReference type="Proteomes" id="UP000830401"/>
    </source>
</evidence>
<protein>
    <submittedName>
        <fullName evidence="8">GH92 family glycosyl hydrolase</fullName>
        <ecNumber evidence="8">3.2.1.-</ecNumber>
    </submittedName>
</protein>
<evidence type="ECO:0000259" key="6">
    <source>
        <dbReference type="Pfam" id="PF14683"/>
    </source>
</evidence>
<feature type="signal peptide" evidence="4">
    <location>
        <begin position="1"/>
        <end position="26"/>
    </location>
</feature>
<dbReference type="Gene3D" id="1.20.1610.10">
    <property type="entry name" value="alpha-1,2-mannosidases domains"/>
    <property type="match status" value="1"/>
</dbReference>
<comment type="subunit">
    <text evidence="2">Monomer.</text>
</comment>
<gene>
    <name evidence="8" type="ORF">MUN86_25400</name>
</gene>